<dbReference type="Proteomes" id="UP000308652">
    <property type="component" value="Unassembled WGS sequence"/>
</dbReference>
<feature type="binding site" description="axial binding residue" evidence="9">
    <location>
        <position position="433"/>
    </location>
    <ligand>
        <name>heme</name>
        <dbReference type="ChEBI" id="CHEBI:30413"/>
    </ligand>
    <ligandPart>
        <name>Fe</name>
        <dbReference type="ChEBI" id="CHEBI:18248"/>
    </ligandPart>
</feature>
<evidence type="ECO:0000256" key="4">
    <source>
        <dbReference type="ARBA" id="ARBA00022617"/>
    </source>
</evidence>
<keyword evidence="13" id="KW-1185">Reference proteome</keyword>
<dbReference type="PROSITE" id="PS00086">
    <property type="entry name" value="CYTOCHROME_P450"/>
    <property type="match status" value="1"/>
</dbReference>
<dbReference type="GO" id="GO:0016705">
    <property type="term" value="F:oxidoreductase activity, acting on paired donors, with incorporation or reduction of molecular oxygen"/>
    <property type="evidence" value="ECO:0007669"/>
    <property type="project" value="InterPro"/>
</dbReference>
<evidence type="ECO:0000256" key="1">
    <source>
        <dbReference type="ARBA" id="ARBA00001971"/>
    </source>
</evidence>
<comment type="pathway">
    <text evidence="2">Secondary metabolite biosynthesis.</text>
</comment>
<evidence type="ECO:0000256" key="5">
    <source>
        <dbReference type="ARBA" id="ARBA00022723"/>
    </source>
</evidence>
<dbReference type="SUPFAM" id="SSF48264">
    <property type="entry name" value="Cytochrome P450"/>
    <property type="match status" value="1"/>
</dbReference>
<dbReference type="InterPro" id="IPR036396">
    <property type="entry name" value="Cyt_P450_sf"/>
</dbReference>
<dbReference type="GO" id="GO:0020037">
    <property type="term" value="F:heme binding"/>
    <property type="evidence" value="ECO:0007669"/>
    <property type="project" value="InterPro"/>
</dbReference>
<name>A0A5C3M405_9AGAR</name>
<dbReference type="InterPro" id="IPR017972">
    <property type="entry name" value="Cyt_P450_CS"/>
</dbReference>
<dbReference type="STRING" id="68775.A0A5C3M405"/>
<dbReference type="GO" id="GO:0005506">
    <property type="term" value="F:iron ion binding"/>
    <property type="evidence" value="ECO:0007669"/>
    <property type="project" value="InterPro"/>
</dbReference>
<dbReference type="Gene3D" id="1.10.630.10">
    <property type="entry name" value="Cytochrome P450"/>
    <property type="match status" value="1"/>
</dbReference>
<comment type="cofactor">
    <cofactor evidence="1 9">
        <name>heme</name>
        <dbReference type="ChEBI" id="CHEBI:30413"/>
    </cofactor>
</comment>
<evidence type="ECO:0000313" key="12">
    <source>
        <dbReference type="EMBL" id="TFK38918.1"/>
    </source>
</evidence>
<keyword evidence="6 10" id="KW-0560">Oxidoreductase</keyword>
<reference evidence="12 13" key="1">
    <citation type="journal article" date="2019" name="Nat. Ecol. Evol.">
        <title>Megaphylogeny resolves global patterns of mushroom evolution.</title>
        <authorList>
            <person name="Varga T."/>
            <person name="Krizsan K."/>
            <person name="Foldi C."/>
            <person name="Dima B."/>
            <person name="Sanchez-Garcia M."/>
            <person name="Sanchez-Ramirez S."/>
            <person name="Szollosi G.J."/>
            <person name="Szarkandi J.G."/>
            <person name="Papp V."/>
            <person name="Albert L."/>
            <person name="Andreopoulos W."/>
            <person name="Angelini C."/>
            <person name="Antonin V."/>
            <person name="Barry K.W."/>
            <person name="Bougher N.L."/>
            <person name="Buchanan P."/>
            <person name="Buyck B."/>
            <person name="Bense V."/>
            <person name="Catcheside P."/>
            <person name="Chovatia M."/>
            <person name="Cooper J."/>
            <person name="Damon W."/>
            <person name="Desjardin D."/>
            <person name="Finy P."/>
            <person name="Geml J."/>
            <person name="Haridas S."/>
            <person name="Hughes K."/>
            <person name="Justo A."/>
            <person name="Karasinski D."/>
            <person name="Kautmanova I."/>
            <person name="Kiss B."/>
            <person name="Kocsube S."/>
            <person name="Kotiranta H."/>
            <person name="LaButti K.M."/>
            <person name="Lechner B.E."/>
            <person name="Liimatainen K."/>
            <person name="Lipzen A."/>
            <person name="Lukacs Z."/>
            <person name="Mihaltcheva S."/>
            <person name="Morgado L.N."/>
            <person name="Niskanen T."/>
            <person name="Noordeloos M.E."/>
            <person name="Ohm R.A."/>
            <person name="Ortiz-Santana B."/>
            <person name="Ovrebo C."/>
            <person name="Racz N."/>
            <person name="Riley R."/>
            <person name="Savchenko A."/>
            <person name="Shiryaev A."/>
            <person name="Soop K."/>
            <person name="Spirin V."/>
            <person name="Szebenyi C."/>
            <person name="Tomsovsky M."/>
            <person name="Tulloss R.E."/>
            <person name="Uehling J."/>
            <person name="Grigoriev I.V."/>
            <person name="Vagvolgyi C."/>
            <person name="Papp T."/>
            <person name="Martin F.M."/>
            <person name="Miettinen O."/>
            <person name="Hibbett D.S."/>
            <person name="Nagy L.G."/>
        </authorList>
    </citation>
    <scope>NUCLEOTIDE SEQUENCE [LARGE SCALE GENOMIC DNA]</scope>
    <source>
        <strain evidence="12 13">CBS 166.37</strain>
    </source>
</reference>
<evidence type="ECO:0000256" key="9">
    <source>
        <dbReference type="PIRSR" id="PIRSR602401-1"/>
    </source>
</evidence>
<organism evidence="12 13">
    <name type="scientific">Crucibulum laeve</name>
    <dbReference type="NCBI Taxonomy" id="68775"/>
    <lineage>
        <taxon>Eukaryota</taxon>
        <taxon>Fungi</taxon>
        <taxon>Dikarya</taxon>
        <taxon>Basidiomycota</taxon>
        <taxon>Agaricomycotina</taxon>
        <taxon>Agaricomycetes</taxon>
        <taxon>Agaricomycetidae</taxon>
        <taxon>Agaricales</taxon>
        <taxon>Agaricineae</taxon>
        <taxon>Nidulariaceae</taxon>
        <taxon>Crucibulum</taxon>
    </lineage>
</organism>
<keyword evidence="11" id="KW-0732">Signal</keyword>
<evidence type="ECO:0000256" key="11">
    <source>
        <dbReference type="SAM" id="SignalP"/>
    </source>
</evidence>
<dbReference type="EMBL" id="ML213601">
    <property type="protein sequence ID" value="TFK38918.1"/>
    <property type="molecule type" value="Genomic_DNA"/>
</dbReference>
<keyword evidence="4 9" id="KW-0349">Heme</keyword>
<sequence>MFYPTALSLVTVLVAVYFYCRNSAVDASRGSPFPPGPPSNWLIGNILNVSPQGAWIAFEKFRKQYGDLLFFHGLGNRVLVLNTMQAVNELLERRPNVYSHRPEFTVVGELMGLGQSVPLLPYDKEWREHRKLAHLALSPTAVKRFTGVQEDLAALLNKMLMDNPDNFFDHVRLTAGRIVLSVTYGIPVDKADHEYITHAEDTMIMIAKATVPGAYLCDLLPFMKHLPFWVPFQREAAHGKWMIERLVTMPFEHVKRDMALGKAAPSLTKQLLELESNDRDLFEHRVKWMTGALYGAGGETTYATVLTFMMLMAMHPDVQKRMQQELDAVVGVERMPCVDDKPELPYVAAVIKEVMRWQPALPLSIARRSAEDDFYDGYYIPANTIVIPNVWAISREQGKKYDPDAFIPERYLDLEEPALDPATFAFGFGRRICPGKYLAENSVFILISCIAASFNITPPAGERIVPKFGLNLVSYPQPFKIIIVPRSSERADLIVRKTSECSEI</sequence>
<evidence type="ECO:0000256" key="8">
    <source>
        <dbReference type="ARBA" id="ARBA00023033"/>
    </source>
</evidence>
<evidence type="ECO:0000256" key="6">
    <source>
        <dbReference type="ARBA" id="ARBA00023002"/>
    </source>
</evidence>
<dbReference type="PRINTS" id="PR00385">
    <property type="entry name" value="P450"/>
</dbReference>
<dbReference type="AlphaFoldDB" id="A0A5C3M405"/>
<keyword evidence="8 10" id="KW-0503">Monooxygenase</keyword>
<dbReference type="PRINTS" id="PR00463">
    <property type="entry name" value="EP450I"/>
</dbReference>
<dbReference type="PANTHER" id="PTHR46300:SF7">
    <property type="entry name" value="P450, PUTATIVE (EUROFUNG)-RELATED"/>
    <property type="match status" value="1"/>
</dbReference>
<feature type="signal peptide" evidence="11">
    <location>
        <begin position="1"/>
        <end position="27"/>
    </location>
</feature>
<dbReference type="InterPro" id="IPR001128">
    <property type="entry name" value="Cyt_P450"/>
</dbReference>
<proteinExistence type="inferred from homology"/>
<dbReference type="InterPro" id="IPR002401">
    <property type="entry name" value="Cyt_P450_E_grp-I"/>
</dbReference>
<keyword evidence="7 9" id="KW-0408">Iron</keyword>
<evidence type="ECO:0000256" key="10">
    <source>
        <dbReference type="RuleBase" id="RU000461"/>
    </source>
</evidence>
<comment type="similarity">
    <text evidence="3 10">Belongs to the cytochrome P450 family.</text>
</comment>
<feature type="chain" id="PRO_5022783781" evidence="11">
    <location>
        <begin position="28"/>
        <end position="504"/>
    </location>
</feature>
<accession>A0A5C3M405</accession>
<dbReference type="GO" id="GO:0004497">
    <property type="term" value="F:monooxygenase activity"/>
    <property type="evidence" value="ECO:0007669"/>
    <property type="project" value="UniProtKB-KW"/>
</dbReference>
<evidence type="ECO:0000313" key="13">
    <source>
        <dbReference type="Proteomes" id="UP000308652"/>
    </source>
</evidence>
<protein>
    <submittedName>
        <fullName evidence="12">Cytochrome P450</fullName>
    </submittedName>
</protein>
<dbReference type="CDD" id="cd11065">
    <property type="entry name" value="CYP64-like"/>
    <property type="match status" value="1"/>
</dbReference>
<evidence type="ECO:0000256" key="7">
    <source>
        <dbReference type="ARBA" id="ARBA00023004"/>
    </source>
</evidence>
<evidence type="ECO:0000256" key="2">
    <source>
        <dbReference type="ARBA" id="ARBA00005179"/>
    </source>
</evidence>
<gene>
    <name evidence="12" type="ORF">BDQ12DRAFT_629993</name>
</gene>
<dbReference type="PANTHER" id="PTHR46300">
    <property type="entry name" value="P450, PUTATIVE (EUROFUNG)-RELATED-RELATED"/>
    <property type="match status" value="1"/>
</dbReference>
<dbReference type="Pfam" id="PF00067">
    <property type="entry name" value="p450"/>
    <property type="match status" value="1"/>
</dbReference>
<dbReference type="InterPro" id="IPR050364">
    <property type="entry name" value="Cytochrome_P450_fung"/>
</dbReference>
<evidence type="ECO:0000256" key="3">
    <source>
        <dbReference type="ARBA" id="ARBA00010617"/>
    </source>
</evidence>
<dbReference type="OrthoDB" id="2789670at2759"/>
<keyword evidence="5 9" id="KW-0479">Metal-binding</keyword>